<dbReference type="EMBL" id="GG662720">
    <property type="protein sequence ID" value="EAR86312.2"/>
    <property type="molecule type" value="Genomic_DNA"/>
</dbReference>
<keyword evidence="3" id="KW-1185">Reference proteome</keyword>
<dbReference type="HOGENOM" id="CLU_706952_0_0_1"/>
<dbReference type="AlphaFoldDB" id="Q22M87"/>
<name>Q22M87_TETTS</name>
<evidence type="ECO:0008006" key="4">
    <source>
        <dbReference type="Google" id="ProtNLM"/>
    </source>
</evidence>
<keyword evidence="1" id="KW-0732">Signal</keyword>
<organism evidence="2 3">
    <name type="scientific">Tetrahymena thermophila (strain SB210)</name>
    <dbReference type="NCBI Taxonomy" id="312017"/>
    <lineage>
        <taxon>Eukaryota</taxon>
        <taxon>Sar</taxon>
        <taxon>Alveolata</taxon>
        <taxon>Ciliophora</taxon>
        <taxon>Intramacronucleata</taxon>
        <taxon>Oligohymenophorea</taxon>
        <taxon>Hymenostomatida</taxon>
        <taxon>Tetrahymenina</taxon>
        <taxon>Tetrahymenidae</taxon>
        <taxon>Tetrahymena</taxon>
    </lineage>
</organism>
<feature type="chain" id="PRO_5004201104" description="Transmembrane protein" evidence="1">
    <location>
        <begin position="21"/>
        <end position="384"/>
    </location>
</feature>
<dbReference type="SUPFAM" id="SSF50630">
    <property type="entry name" value="Acid proteases"/>
    <property type="match status" value="1"/>
</dbReference>
<proteinExistence type="predicted"/>
<sequence length="384" mass="44681">MKKLALLIIHLIFCICATIPNPPNKRIVFTLYDAKIKFYSNQDYVSMKVDFSSNISYFTSPDCVNCLIYNDNQPATVQCSTAANACIVKEKFSEKINQYYSAQGDVVQIRIYYQEEYNKQIQKPLIIEKAFYVKNVFQNSKDQRYEYYSLGLGFDKSIESSFLSAFYKQGKIDQLSYSLYLSSDNIYILTLGGYDLKLISGQFIIMKNIESQKYNSDIYQANIEFFGQPIESFGQDQKAATVYIDPNIQDEIILPQYMLNKMQQILSSLRQEPDLQAMTIDNPGQWSSINDQQTLGLHFFAEDVQGQLDTNVDVLFNQNEFMEQYGEGYRPRISFNVDKDEKILKIGRMLLKKFMLYKYNPDQPREPIIRAFAPLKKHQSQQQE</sequence>
<evidence type="ECO:0000256" key="1">
    <source>
        <dbReference type="SAM" id="SignalP"/>
    </source>
</evidence>
<accession>Q22M87</accession>
<dbReference type="InterPro" id="IPR021109">
    <property type="entry name" value="Peptidase_aspartic_dom_sf"/>
</dbReference>
<dbReference type="KEGG" id="tet:TTHERM_00037320"/>
<dbReference type="GeneID" id="7844756"/>
<reference evidence="3" key="1">
    <citation type="journal article" date="2006" name="PLoS Biol.">
        <title>Macronuclear genome sequence of the ciliate Tetrahymena thermophila, a model eukaryote.</title>
        <authorList>
            <person name="Eisen J.A."/>
            <person name="Coyne R.S."/>
            <person name="Wu M."/>
            <person name="Wu D."/>
            <person name="Thiagarajan M."/>
            <person name="Wortman J.R."/>
            <person name="Badger J.H."/>
            <person name="Ren Q."/>
            <person name="Amedeo P."/>
            <person name="Jones K.M."/>
            <person name="Tallon L.J."/>
            <person name="Delcher A.L."/>
            <person name="Salzberg S.L."/>
            <person name="Silva J.C."/>
            <person name="Haas B.J."/>
            <person name="Majoros W.H."/>
            <person name="Farzad M."/>
            <person name="Carlton J.M."/>
            <person name="Smith R.K. Jr."/>
            <person name="Garg J."/>
            <person name="Pearlman R.E."/>
            <person name="Karrer K.M."/>
            <person name="Sun L."/>
            <person name="Manning G."/>
            <person name="Elde N.C."/>
            <person name="Turkewitz A.P."/>
            <person name="Asai D.J."/>
            <person name="Wilkes D.E."/>
            <person name="Wang Y."/>
            <person name="Cai H."/>
            <person name="Collins K."/>
            <person name="Stewart B.A."/>
            <person name="Lee S.R."/>
            <person name="Wilamowska K."/>
            <person name="Weinberg Z."/>
            <person name="Ruzzo W.L."/>
            <person name="Wloga D."/>
            <person name="Gaertig J."/>
            <person name="Frankel J."/>
            <person name="Tsao C.-C."/>
            <person name="Gorovsky M.A."/>
            <person name="Keeling P.J."/>
            <person name="Waller R.F."/>
            <person name="Patron N.J."/>
            <person name="Cherry J.M."/>
            <person name="Stover N.A."/>
            <person name="Krieger C.J."/>
            <person name="del Toro C."/>
            <person name="Ryder H.F."/>
            <person name="Williamson S.C."/>
            <person name="Barbeau R.A."/>
            <person name="Hamilton E.P."/>
            <person name="Orias E."/>
        </authorList>
    </citation>
    <scope>NUCLEOTIDE SEQUENCE [LARGE SCALE GENOMIC DNA]</scope>
    <source>
        <strain evidence="3">SB210</strain>
    </source>
</reference>
<feature type="signal peptide" evidence="1">
    <location>
        <begin position="1"/>
        <end position="20"/>
    </location>
</feature>
<dbReference type="InParanoid" id="Q22M87"/>
<dbReference type="RefSeq" id="XP_977133.2">
    <property type="nucleotide sequence ID" value="XM_972040.2"/>
</dbReference>
<protein>
    <recommendedName>
        <fullName evidence="4">Transmembrane protein</fullName>
    </recommendedName>
</protein>
<evidence type="ECO:0000313" key="3">
    <source>
        <dbReference type="Proteomes" id="UP000009168"/>
    </source>
</evidence>
<gene>
    <name evidence="2" type="ORF">TTHERM_00037320</name>
</gene>
<evidence type="ECO:0000313" key="2">
    <source>
        <dbReference type="EMBL" id="EAR86312.2"/>
    </source>
</evidence>
<dbReference type="Proteomes" id="UP000009168">
    <property type="component" value="Unassembled WGS sequence"/>
</dbReference>
<dbReference type="Gene3D" id="2.40.70.10">
    <property type="entry name" value="Acid Proteases"/>
    <property type="match status" value="1"/>
</dbReference>